<dbReference type="AlphaFoldDB" id="C0DSF2"/>
<feature type="compositionally biased region" description="Polar residues" evidence="1">
    <location>
        <begin position="24"/>
        <end position="53"/>
    </location>
</feature>
<evidence type="ECO:0000313" key="3">
    <source>
        <dbReference type="Proteomes" id="UP000005837"/>
    </source>
</evidence>
<sequence>MTHPTNTPRLPEKETPIPYPNFPTSPYNPISHFQQTIPPCKKYSSSTPAAPSA</sequence>
<name>C0DSF2_EIKCO</name>
<dbReference type="HOGENOM" id="CLU_3061107_0_0_4"/>
<protein>
    <submittedName>
        <fullName evidence="2">Uncharacterized protein</fullName>
    </submittedName>
</protein>
<accession>C0DSF2</accession>
<dbReference type="Proteomes" id="UP000005837">
    <property type="component" value="Unassembled WGS sequence"/>
</dbReference>
<reference evidence="2 3" key="1">
    <citation type="submission" date="2009-01" db="EMBL/GenBank/DDBJ databases">
        <authorList>
            <person name="Fulton L."/>
            <person name="Clifton S."/>
            <person name="Chinwalla A.T."/>
            <person name="Mitreva M."/>
            <person name="Sodergren E."/>
            <person name="Weinstock G."/>
            <person name="Clifton S."/>
            <person name="Dooling D.J."/>
            <person name="Fulton B."/>
            <person name="Minx P."/>
            <person name="Pepin K.H."/>
            <person name="Johnson M."/>
            <person name="Bhonagiri V."/>
            <person name="Nash W.E."/>
            <person name="Mardis E.R."/>
            <person name="Wilson R.K."/>
        </authorList>
    </citation>
    <scope>NUCLEOTIDE SEQUENCE [LARGE SCALE GENOMIC DNA]</scope>
    <source>
        <strain evidence="2 3">ATCC 23834</strain>
    </source>
</reference>
<feature type="region of interest" description="Disordered" evidence="1">
    <location>
        <begin position="1"/>
        <end position="53"/>
    </location>
</feature>
<dbReference type="EMBL" id="ACEA01000005">
    <property type="protein sequence ID" value="EEG24974.1"/>
    <property type="molecule type" value="Genomic_DNA"/>
</dbReference>
<evidence type="ECO:0000256" key="1">
    <source>
        <dbReference type="SAM" id="MobiDB-lite"/>
    </source>
</evidence>
<comment type="caution">
    <text evidence="2">The sequence shown here is derived from an EMBL/GenBank/DDBJ whole genome shotgun (WGS) entry which is preliminary data.</text>
</comment>
<evidence type="ECO:0000313" key="2">
    <source>
        <dbReference type="EMBL" id="EEG24974.1"/>
    </source>
</evidence>
<organism evidence="2 3">
    <name type="scientific">Eikenella corrodens ATCC 23834</name>
    <dbReference type="NCBI Taxonomy" id="546274"/>
    <lineage>
        <taxon>Bacteria</taxon>
        <taxon>Pseudomonadati</taxon>
        <taxon>Pseudomonadota</taxon>
        <taxon>Betaproteobacteria</taxon>
        <taxon>Neisseriales</taxon>
        <taxon>Neisseriaceae</taxon>
        <taxon>Eikenella</taxon>
    </lineage>
</organism>
<gene>
    <name evidence="2" type="ORF">EIKCOROL_00274</name>
</gene>
<proteinExistence type="predicted"/>